<dbReference type="HOGENOM" id="CLU_2182708_0_0_0"/>
<evidence type="ECO:0000313" key="1">
    <source>
        <dbReference type="EMBL" id="ADU96493.1"/>
    </source>
</evidence>
<sequence>MGAVAQKAKKDIPYLKGYAALKFSGEVLDSVAEGIPLEQVVSKVKPIVENYLEIYRALGGLSAGVPKEILMSTTKYFILVRLFYRTETYHVAVLDSKANLGYTRFVLFQLNKELKG</sequence>
<dbReference type="eggNOG" id="ENOG50346W9">
    <property type="taxonomic scope" value="Bacteria"/>
</dbReference>
<organism evidence="1 2">
    <name type="scientific">Thermovibrio ammonificans (strain DSM 15698 / JCM 12110 / HB-1)</name>
    <dbReference type="NCBI Taxonomy" id="648996"/>
    <lineage>
        <taxon>Bacteria</taxon>
        <taxon>Pseudomonadati</taxon>
        <taxon>Aquificota</taxon>
        <taxon>Aquificia</taxon>
        <taxon>Desulfurobacteriales</taxon>
        <taxon>Desulfurobacteriaceae</taxon>
        <taxon>Thermovibrio</taxon>
    </lineage>
</organism>
<gene>
    <name evidence="1" type="ordered locus">Theam_0521</name>
</gene>
<dbReference type="EMBL" id="CP002444">
    <property type="protein sequence ID" value="ADU96493.1"/>
    <property type="molecule type" value="Genomic_DNA"/>
</dbReference>
<name>E8T5L8_THEA1</name>
<reference evidence="1" key="1">
    <citation type="submission" date="2011-01" db="EMBL/GenBank/DDBJ databases">
        <title>Complete sequence of chromosome of Thermovibrio ammonificans HB-1.</title>
        <authorList>
            <consortium name="US DOE Joint Genome Institute"/>
            <person name="Lucas S."/>
            <person name="Copeland A."/>
            <person name="Lapidus A."/>
            <person name="Cheng J.-F."/>
            <person name="Goodwin L."/>
            <person name="Pitluck S."/>
            <person name="Davenport K."/>
            <person name="Detter J.C."/>
            <person name="Han C."/>
            <person name="Tapia R."/>
            <person name="Land M."/>
            <person name="Hauser L."/>
            <person name="Kyrpides N."/>
            <person name="Ivanova N."/>
            <person name="Ovchinnikova G."/>
            <person name="Vetriani C."/>
            <person name="Woyke T."/>
        </authorList>
    </citation>
    <scope>NUCLEOTIDE SEQUENCE [LARGE SCALE GENOMIC DNA]</scope>
    <source>
        <strain evidence="1">HB-1</strain>
    </source>
</reference>
<dbReference type="AlphaFoldDB" id="E8T5L8"/>
<dbReference type="Proteomes" id="UP000006362">
    <property type="component" value="Chromosome"/>
</dbReference>
<protein>
    <submittedName>
        <fullName evidence="1">Uncharacterized protein</fullName>
    </submittedName>
</protein>
<dbReference type="OrthoDB" id="14571at2"/>
<dbReference type="STRING" id="648996.Theam_0521"/>
<keyword evidence="2" id="KW-1185">Reference proteome</keyword>
<proteinExistence type="predicted"/>
<dbReference type="RefSeq" id="WP_013537279.1">
    <property type="nucleotide sequence ID" value="NC_014926.1"/>
</dbReference>
<evidence type="ECO:0000313" key="2">
    <source>
        <dbReference type="Proteomes" id="UP000006362"/>
    </source>
</evidence>
<dbReference type="KEGG" id="tam:Theam_0521"/>
<accession>E8T5L8</accession>